<dbReference type="AlphaFoldDB" id="A0A5M8PP27"/>
<evidence type="ECO:0000313" key="2">
    <source>
        <dbReference type="EMBL" id="KAA6411240.1"/>
    </source>
</evidence>
<evidence type="ECO:0000313" key="3">
    <source>
        <dbReference type="Proteomes" id="UP000324767"/>
    </source>
</evidence>
<name>A0A5M8PP27_9LECA</name>
<sequence length="519" mass="57584">MNSDVALGDLLKALRAREVPIMRDDVQWAFSAKKSRQEVVNFVHQYLAAETLLSRDELDLYLRLERNGTVRDLTANHDLSLVRPILDDEIRLAVNALKASTLAIERQNESLKIQRAALSAFREQDKQTKVRGDSRKGLRHSKQEQEKQHVGLAVDELFQVVSSDLETSRHRLRAGTAMIPIILAEQLSRDDSLLSNLESLACGLTCLHGSDQESIDRSLTLCKALASYIAEGIRFRLDRIYMEASRPLVKGWVPTDGTDLCSTVQEEMSSLYSEIAAVAEMSVNCEFENPIVGQFKLKQGKDNDYASSVLDFLNATVSHLHRTADHFTTIVRTHQSYEMTVQMLAHELNNIHLHEPHDRMQPPAKPSIPKLDQSVKLQPIRVASSISRKPYISDSVSTPILSNSLGQLLGLLGIPSCVSCSCEEIRDILGVAALDREQTIRGHSSNHDLAGTLLAAHLGNAAETNQLLADVLYADSPTGRFSFVDRSIENSAVRLESAVDDLGRCMADGQCSYPSAHER</sequence>
<organism evidence="2 3">
    <name type="scientific">Lasallia pustulata</name>
    <dbReference type="NCBI Taxonomy" id="136370"/>
    <lineage>
        <taxon>Eukaryota</taxon>
        <taxon>Fungi</taxon>
        <taxon>Dikarya</taxon>
        <taxon>Ascomycota</taxon>
        <taxon>Pezizomycotina</taxon>
        <taxon>Lecanoromycetes</taxon>
        <taxon>OSLEUM clade</taxon>
        <taxon>Umbilicariomycetidae</taxon>
        <taxon>Umbilicariales</taxon>
        <taxon>Umbilicariaceae</taxon>
        <taxon>Lasallia</taxon>
    </lineage>
</organism>
<proteinExistence type="predicted"/>
<protein>
    <submittedName>
        <fullName evidence="2">Uncharacterized protein</fullName>
    </submittedName>
</protein>
<gene>
    <name evidence="2" type="ORF">FRX48_04520</name>
</gene>
<comment type="caution">
    <text evidence="2">The sequence shown here is derived from an EMBL/GenBank/DDBJ whole genome shotgun (WGS) entry which is preliminary data.</text>
</comment>
<accession>A0A5M8PP27</accession>
<reference evidence="2 3" key="1">
    <citation type="submission" date="2019-09" db="EMBL/GenBank/DDBJ databases">
        <title>The hologenome of the rock-dwelling lichen Lasallia pustulata.</title>
        <authorList>
            <person name="Greshake Tzovaras B."/>
            <person name="Segers F."/>
            <person name="Bicker A."/>
            <person name="Dal Grande F."/>
            <person name="Otte J."/>
            <person name="Hankeln T."/>
            <person name="Schmitt I."/>
            <person name="Ebersberger I."/>
        </authorList>
    </citation>
    <scope>NUCLEOTIDE SEQUENCE [LARGE SCALE GENOMIC DNA]</scope>
    <source>
        <strain evidence="2">A1-1</strain>
    </source>
</reference>
<dbReference type="EMBL" id="VXIT01000007">
    <property type="protein sequence ID" value="KAA6411240.1"/>
    <property type="molecule type" value="Genomic_DNA"/>
</dbReference>
<evidence type="ECO:0000256" key="1">
    <source>
        <dbReference type="SAM" id="MobiDB-lite"/>
    </source>
</evidence>
<dbReference type="OrthoDB" id="5314201at2759"/>
<feature type="region of interest" description="Disordered" evidence="1">
    <location>
        <begin position="124"/>
        <end position="147"/>
    </location>
</feature>
<dbReference type="Proteomes" id="UP000324767">
    <property type="component" value="Unassembled WGS sequence"/>
</dbReference>